<protein>
    <recommendedName>
        <fullName evidence="4">YlqD protein</fullName>
    </recommendedName>
</protein>
<keyword evidence="1" id="KW-0175">Coiled coil</keyword>
<dbReference type="Pfam" id="PF11068">
    <property type="entry name" value="YlqD"/>
    <property type="match status" value="1"/>
</dbReference>
<proteinExistence type="predicted"/>
<dbReference type="RefSeq" id="WP_110517628.1">
    <property type="nucleotide sequence ID" value="NZ_PDOF01000001.1"/>
</dbReference>
<dbReference type="Gene3D" id="6.10.140.1110">
    <property type="match status" value="1"/>
</dbReference>
<dbReference type="Proteomes" id="UP000248066">
    <property type="component" value="Unassembled WGS sequence"/>
</dbReference>
<gene>
    <name evidence="2" type="ORF">CR205_05205</name>
</gene>
<organism evidence="2 3">
    <name type="scientific">Alteribacter lacisalsi</name>
    <dbReference type="NCBI Taxonomy" id="2045244"/>
    <lineage>
        <taxon>Bacteria</taxon>
        <taxon>Bacillati</taxon>
        <taxon>Bacillota</taxon>
        <taxon>Bacilli</taxon>
        <taxon>Bacillales</taxon>
        <taxon>Bacillaceae</taxon>
        <taxon>Alteribacter</taxon>
    </lineage>
</organism>
<dbReference type="InterPro" id="IPR021297">
    <property type="entry name" value="YlqD"/>
</dbReference>
<reference evidence="2 3" key="1">
    <citation type="submission" date="2017-10" db="EMBL/GenBank/DDBJ databases">
        <title>Bacillus sp. nov., a halophilic bacterium isolated from a Yangshapao Lake.</title>
        <authorList>
            <person name="Wang H."/>
        </authorList>
    </citation>
    <scope>NUCLEOTIDE SEQUENCE [LARGE SCALE GENOMIC DNA]</scope>
    <source>
        <strain evidence="2 3">YSP-3</strain>
    </source>
</reference>
<keyword evidence="3" id="KW-1185">Reference proteome</keyword>
<dbReference type="EMBL" id="PDOF01000001">
    <property type="protein sequence ID" value="PYZ97995.1"/>
    <property type="molecule type" value="Genomic_DNA"/>
</dbReference>
<evidence type="ECO:0000313" key="3">
    <source>
        <dbReference type="Proteomes" id="UP000248066"/>
    </source>
</evidence>
<evidence type="ECO:0000313" key="2">
    <source>
        <dbReference type="EMBL" id="PYZ97995.1"/>
    </source>
</evidence>
<comment type="caution">
    <text evidence="2">The sequence shown here is derived from an EMBL/GenBank/DDBJ whole genome shotgun (WGS) entry which is preliminary data.</text>
</comment>
<evidence type="ECO:0000256" key="1">
    <source>
        <dbReference type="SAM" id="Coils"/>
    </source>
</evidence>
<sequence>MQILKKVVVKQILTDNSKTRLKEQFLSKQYQLNKEVQQLEFVLHKKLKDTKNNANYQNSLKESFRREMQRRKERIRQLELKLSQLDELDLGAEVREGSIQMIEEVEEGDNWEDIMKGTEIVVKDGMVHEIRKGGMHDDD</sequence>
<feature type="coiled-coil region" evidence="1">
    <location>
        <begin position="61"/>
        <end position="88"/>
    </location>
</feature>
<dbReference type="AlphaFoldDB" id="A0A2W0HKG7"/>
<name>A0A2W0HKG7_9BACI</name>
<accession>A0A2W0HKG7</accession>
<evidence type="ECO:0008006" key="4">
    <source>
        <dbReference type="Google" id="ProtNLM"/>
    </source>
</evidence>
<dbReference type="OrthoDB" id="2375961at2"/>